<keyword evidence="1" id="KW-0472">Membrane</keyword>
<accession>A0A6G1RXE9</accession>
<feature type="transmembrane region" description="Helical" evidence="1">
    <location>
        <begin position="366"/>
        <end position="388"/>
    </location>
</feature>
<reference evidence="3" key="2">
    <citation type="submission" date="2020-03" db="EMBL/GenBank/DDBJ databases">
        <authorList>
            <consortium name="Environmental Genome Science Research Promotion Project"/>
            <person name="Nakajima N."/>
            <person name="Onuma M."/>
            <person name="Endoh D."/>
        </authorList>
    </citation>
    <scope>NUCLEOTIDE SEQUENCE</scope>
</reference>
<dbReference type="CDD" id="cd09949">
    <property type="entry name" value="RSV-like_HR1-HR2"/>
    <property type="match status" value="1"/>
</dbReference>
<dbReference type="AlphaFoldDB" id="A0A6G1RXE9"/>
<organism evidence="3">
    <name type="scientific">Hypotaenidia okinawae</name>
    <dbReference type="NCBI Taxonomy" id="2861861"/>
    <lineage>
        <taxon>Eukaryota</taxon>
        <taxon>Metazoa</taxon>
        <taxon>Chordata</taxon>
        <taxon>Craniata</taxon>
        <taxon>Vertebrata</taxon>
        <taxon>Euteleostomi</taxon>
        <taxon>Archelosauria</taxon>
        <taxon>Archosauria</taxon>
        <taxon>Dinosauria</taxon>
        <taxon>Saurischia</taxon>
        <taxon>Theropoda</taxon>
        <taxon>Coelurosauria</taxon>
        <taxon>Aves</taxon>
        <taxon>Neognathae</taxon>
        <taxon>Neoaves</taxon>
        <taxon>Gruiformes</taxon>
        <taxon>Rallidae</taxon>
        <taxon>Hypotaenidia</taxon>
    </lineage>
</organism>
<keyword evidence="2" id="KW-0732">Signal</keyword>
<dbReference type="InterPro" id="IPR005166">
    <property type="entry name" value="RSV_p95_env"/>
</dbReference>
<sequence length="441" mass="48540">MIWCLILVTIGIGPLPLWGSFLPPPLPKTNVWITLANLTGQDTLCLATASPNNPFSTCLVGLPLDKWPIPTELQPFFPSRNVSQNVTDGWDMWTPHLPFATLEPQEIELLGSVKMGFCVKFNYSGKNQSRAWDVSPAHPVFKNASAWCNYTATNLSRSSNTPLLLPSGIFFICGDRAWPVIPSHRKGGPCSLGCLSVLTPNTSMILQHRHSHRAKRGIHVYTPDCDDNVEFWSFSQRFATSLFLPGAAAGKALATLDKLGCWLAKQTNATSNALSGFLLDVDSIRHATLQNRAAIDFLLLAQGHGCEDFEGMCCMNLSDHSESIHASIQQFKDGVSTLRQDDIWDWLDKLSGGWGLSGWLRSLVKMIVYALAILILLLLFLPCLLQCLQKIVSRSMKKVLFVQQVGGGVALGLSNKAPSTAKLVDNMEPLGHKPWHVARLQ</sequence>
<dbReference type="Pfam" id="PF00429">
    <property type="entry name" value="TLV_coat"/>
    <property type="match status" value="1"/>
</dbReference>
<dbReference type="Pfam" id="PF03708">
    <property type="entry name" value="Avian_gp85"/>
    <property type="match status" value="1"/>
</dbReference>
<reference evidence="3" key="1">
    <citation type="submission" date="2020-03" db="EMBL/GenBank/DDBJ databases">
        <title>Okinawa Rail whole genome shotgun sequence.</title>
        <authorList>
            <person name="Nakajima N."/>
            <person name="Onuma M."/>
            <person name="Endoh D."/>
        </authorList>
    </citation>
    <scope>NUCLEOTIDE SEQUENCE</scope>
</reference>
<dbReference type="InterPro" id="IPR018154">
    <property type="entry name" value="TLV/ENV_coat_polyprotein"/>
</dbReference>
<evidence type="ECO:0000313" key="3">
    <source>
        <dbReference type="EMBL" id="LAC43297.1"/>
    </source>
</evidence>
<dbReference type="SUPFAM" id="SSF58069">
    <property type="entry name" value="Virus ectodomain"/>
    <property type="match status" value="1"/>
</dbReference>
<keyword evidence="1" id="KW-1133">Transmembrane helix</keyword>
<dbReference type="PANTHER" id="PTHR10424">
    <property type="entry name" value="VIRAL ENVELOPE PROTEIN"/>
    <property type="match status" value="1"/>
</dbReference>
<keyword evidence="1" id="KW-0812">Transmembrane</keyword>
<proteinExistence type="predicted"/>
<evidence type="ECO:0000256" key="1">
    <source>
        <dbReference type="SAM" id="Phobius"/>
    </source>
</evidence>
<protein>
    <submittedName>
        <fullName evidence="3">Uncharacterized LOC107050476</fullName>
    </submittedName>
</protein>
<evidence type="ECO:0000256" key="2">
    <source>
        <dbReference type="SAM" id="SignalP"/>
    </source>
</evidence>
<name>A0A6G1RXE9_9GRUI</name>
<dbReference type="EMBL" id="ICPP01010653">
    <property type="protein sequence ID" value="LAC43297.1"/>
    <property type="molecule type" value="Transcribed_RNA"/>
</dbReference>
<feature type="signal peptide" evidence="2">
    <location>
        <begin position="1"/>
        <end position="19"/>
    </location>
</feature>
<feature type="chain" id="PRO_5026121734" evidence="2">
    <location>
        <begin position="20"/>
        <end position="441"/>
    </location>
</feature>
<dbReference type="Gene3D" id="1.10.287.210">
    <property type="match status" value="1"/>
</dbReference>